<dbReference type="Pfam" id="PF04011">
    <property type="entry name" value="LemA"/>
    <property type="match status" value="1"/>
</dbReference>
<geneLocation type="plasmid" evidence="7">
    <name>2</name>
</geneLocation>
<sequence>MFDTHAAQTQEGFKPNVDNNIREAKISTGEMGLVVLWWFFGIITLLLWIWPLVYYFSKKNYFNRKMQSIQESSSTIQIAERKRFATITKMATVVQKYAEHEKTTLTEVARLRSGLNALANEQDPVVLNAGLNDIWRGMKIQFERYPELKADRMYLNLMAEIDQCEEEIYGASRIYNQRVSTFNSEIYTFPSVWVASKMQLHNLAFVQASAQERADVDLNAIMK</sequence>
<keyword evidence="7" id="KW-0614">Plasmid</keyword>
<name>A0A448ZYR2_METSV</name>
<evidence type="ECO:0000256" key="5">
    <source>
        <dbReference type="ARBA" id="ARBA00023136"/>
    </source>
</evidence>
<evidence type="ECO:0000313" key="7">
    <source>
        <dbReference type="EMBL" id="VEU56390.1"/>
    </source>
</evidence>
<evidence type="ECO:0000256" key="6">
    <source>
        <dbReference type="SAM" id="Phobius"/>
    </source>
</evidence>
<dbReference type="PANTHER" id="PTHR34478:SF2">
    <property type="entry name" value="MEMBRANE PROTEIN"/>
    <property type="match status" value="1"/>
</dbReference>
<keyword evidence="5 6" id="KW-0472">Membrane</keyword>
<dbReference type="GO" id="GO:0016020">
    <property type="term" value="C:membrane"/>
    <property type="evidence" value="ECO:0007669"/>
    <property type="project" value="UniProtKB-SubCell"/>
</dbReference>
<accession>A0A448ZYR2</accession>
<organism evidence="7">
    <name type="scientific">Metamycoplasma salivarium</name>
    <name type="common">Mycoplasma salivarium</name>
    <dbReference type="NCBI Taxonomy" id="2124"/>
    <lineage>
        <taxon>Bacteria</taxon>
        <taxon>Bacillati</taxon>
        <taxon>Mycoplasmatota</taxon>
        <taxon>Mycoplasmoidales</taxon>
        <taxon>Metamycoplasmataceae</taxon>
        <taxon>Metamycoplasma</taxon>
    </lineage>
</organism>
<comment type="similarity">
    <text evidence="2">Belongs to the LemA family.</text>
</comment>
<keyword evidence="3 6" id="KW-0812">Transmembrane</keyword>
<evidence type="ECO:0000256" key="2">
    <source>
        <dbReference type="ARBA" id="ARBA00008854"/>
    </source>
</evidence>
<dbReference type="PANTHER" id="PTHR34478">
    <property type="entry name" value="PROTEIN LEMA"/>
    <property type="match status" value="1"/>
</dbReference>
<reference evidence="7" key="1">
    <citation type="submission" date="2019-01" db="EMBL/GenBank/DDBJ databases">
        <authorList>
            <consortium name="Pathogen Informatics"/>
        </authorList>
    </citation>
    <scope>NUCLEOTIDE SEQUENCE [LARGE SCALE GENOMIC DNA]</scope>
    <source>
        <strain evidence="7">NCTC10113</strain>
    </source>
</reference>
<protein>
    <submittedName>
        <fullName evidence="7">LemA family</fullName>
    </submittedName>
</protein>
<dbReference type="InterPro" id="IPR007156">
    <property type="entry name" value="MamQ_LemA"/>
</dbReference>
<gene>
    <name evidence="7" type="ORF">NCTC10113_01299</name>
</gene>
<evidence type="ECO:0000256" key="3">
    <source>
        <dbReference type="ARBA" id="ARBA00022692"/>
    </source>
</evidence>
<dbReference type="InterPro" id="IPR023353">
    <property type="entry name" value="LemA-like_dom_sf"/>
</dbReference>
<keyword evidence="4 6" id="KW-1133">Transmembrane helix</keyword>
<dbReference type="EMBL" id="LR214939">
    <property type="protein sequence ID" value="VEU56390.1"/>
    <property type="molecule type" value="Genomic_DNA"/>
</dbReference>
<evidence type="ECO:0000256" key="1">
    <source>
        <dbReference type="ARBA" id="ARBA00004167"/>
    </source>
</evidence>
<comment type="subcellular location">
    <subcellularLocation>
        <location evidence="1">Membrane</location>
        <topology evidence="1">Single-pass membrane protein</topology>
    </subcellularLocation>
</comment>
<dbReference type="SUPFAM" id="SSF140478">
    <property type="entry name" value="LemA-like"/>
    <property type="match status" value="1"/>
</dbReference>
<evidence type="ECO:0000256" key="4">
    <source>
        <dbReference type="ARBA" id="ARBA00022989"/>
    </source>
</evidence>
<proteinExistence type="inferred from homology"/>
<dbReference type="RefSeq" id="WP_051327696.1">
    <property type="nucleotide sequence ID" value="NZ_LR214938.2"/>
</dbReference>
<dbReference type="Gene3D" id="1.20.1440.20">
    <property type="entry name" value="LemA-like domain"/>
    <property type="match status" value="1"/>
</dbReference>
<feature type="transmembrane region" description="Helical" evidence="6">
    <location>
        <begin position="35"/>
        <end position="56"/>
    </location>
</feature>
<dbReference type="AlphaFoldDB" id="A0A448ZYR2"/>